<sequence length="361" mass="41353">MRNKKKMVLVSLAIVVVFSLWQWLKPYPPQITLTEQEHNVVDNLLANPTPRCIGRYLVDLPEDFNTPIGTVYINKKEIESHRIYLPAFEQRIRLREEDLRKIKPLHTEDTPFLKNVYPLPNGMKGIIFETNSSRGSPDAFRNLEAHIYTNGVAFKTIIETVNPDGERYEKNRKKMPELYHNDVAIKLAELNKLLTRLHGRQENEIPTEKGFCFPNGFISGVSGVNDEMEDVRFSYRSKINPLLYIEFSTDNYLHEETSMLERSSTISSGLLNIQTTTLMKGRREINKLAAEEWLVVGNGEDSRSGHTFVLNVNEKIGSPQTPMFSIELNHGPLPDETLSQDAVVAFWQKITETLRVRPGAI</sequence>
<dbReference type="AlphaFoldDB" id="A0A0U1HR52"/>
<dbReference type="Proteomes" id="UP000042054">
    <property type="component" value="Unassembled WGS sequence"/>
</dbReference>
<keyword evidence="1" id="KW-0472">Membrane</keyword>
<gene>
    <name evidence="4" type="ORF">ERS008555_01174</name>
</gene>
<feature type="domain" description="Tle cognate immunity protein 4 C-terminal" evidence="2">
    <location>
        <begin position="204"/>
        <end position="359"/>
    </location>
</feature>
<evidence type="ECO:0000313" key="4">
    <source>
        <dbReference type="EMBL" id="CQI88824.1"/>
    </source>
</evidence>
<evidence type="ECO:0000256" key="1">
    <source>
        <dbReference type="SAM" id="Phobius"/>
    </source>
</evidence>
<feature type="domain" description="Tle cognate immunity protein 4 N-terminal" evidence="3">
    <location>
        <begin position="49"/>
        <end position="200"/>
    </location>
</feature>
<keyword evidence="1" id="KW-0812">Transmembrane</keyword>
<dbReference type="Pfam" id="PF18426">
    <property type="entry name" value="Tli4_C"/>
    <property type="match status" value="1"/>
</dbReference>
<evidence type="ECO:0000259" key="2">
    <source>
        <dbReference type="Pfam" id="PF18426"/>
    </source>
</evidence>
<dbReference type="OrthoDB" id="6455028at2"/>
<evidence type="ECO:0008006" key="6">
    <source>
        <dbReference type="Google" id="ProtNLM"/>
    </source>
</evidence>
<dbReference type="InterPro" id="IPR041290">
    <property type="entry name" value="Tli4_C"/>
</dbReference>
<keyword evidence="1" id="KW-1133">Transmembrane helix</keyword>
<dbReference type="EMBL" id="CTKE01000005">
    <property type="protein sequence ID" value="CQI88824.1"/>
    <property type="molecule type" value="Genomic_DNA"/>
</dbReference>
<reference evidence="4 5" key="1">
    <citation type="submission" date="2015-03" db="EMBL/GenBank/DDBJ databases">
        <authorList>
            <person name="Murphy D."/>
        </authorList>
    </citation>
    <scope>NUCLEOTIDE SEQUENCE [LARGE SCALE GENOMIC DNA]</scope>
    <source>
        <strain evidence="4 5">68/02</strain>
    </source>
</reference>
<organism evidence="4 5">
    <name type="scientific">Yersinia rohdei</name>
    <dbReference type="NCBI Taxonomy" id="29485"/>
    <lineage>
        <taxon>Bacteria</taxon>
        <taxon>Pseudomonadati</taxon>
        <taxon>Pseudomonadota</taxon>
        <taxon>Gammaproteobacteria</taxon>
        <taxon>Enterobacterales</taxon>
        <taxon>Yersiniaceae</taxon>
        <taxon>Yersinia</taxon>
    </lineage>
</organism>
<feature type="transmembrane region" description="Helical" evidence="1">
    <location>
        <begin position="7"/>
        <end position="24"/>
    </location>
</feature>
<protein>
    <recommendedName>
        <fullName evidence="6">Tle cognate immunity protein 4 C-terminal domain-containing protein</fullName>
    </recommendedName>
</protein>
<dbReference type="RefSeq" id="WP_050534720.1">
    <property type="nucleotide sequence ID" value="NZ_CTKE01000005.1"/>
</dbReference>
<name>A0A0U1HR52_YERRO</name>
<evidence type="ECO:0000313" key="5">
    <source>
        <dbReference type="Proteomes" id="UP000042054"/>
    </source>
</evidence>
<accession>A0A0U1HR52</accession>
<dbReference type="Pfam" id="PF18443">
    <property type="entry name" value="Tli4_N"/>
    <property type="match status" value="1"/>
</dbReference>
<proteinExistence type="predicted"/>
<evidence type="ECO:0000259" key="3">
    <source>
        <dbReference type="Pfam" id="PF18443"/>
    </source>
</evidence>
<dbReference type="InterPro" id="IPR040761">
    <property type="entry name" value="Tli4_N"/>
</dbReference>